<reference evidence="2" key="1">
    <citation type="submission" date="2020-09" db="EMBL/GenBank/DDBJ databases">
        <title>Genome-Enabled Discovery of Anthraquinone Biosynthesis in Senna tora.</title>
        <authorList>
            <person name="Kang S.-H."/>
            <person name="Pandey R.P."/>
            <person name="Lee C.-M."/>
            <person name="Sim J.-S."/>
            <person name="Jeong J.-T."/>
            <person name="Choi B.-S."/>
            <person name="Jung M."/>
            <person name="Ginzburg D."/>
            <person name="Zhao K."/>
            <person name="Won S.Y."/>
            <person name="Oh T.-J."/>
            <person name="Yu Y."/>
            <person name="Kim N.-H."/>
            <person name="Lee O.R."/>
            <person name="Lee T.-H."/>
            <person name="Bashyal P."/>
            <person name="Kim T.-S."/>
            <person name="Lee W.-H."/>
            <person name="Kawkins C."/>
            <person name="Kim C.-K."/>
            <person name="Kim J.S."/>
            <person name="Ahn B.O."/>
            <person name="Rhee S.Y."/>
            <person name="Sohng J.K."/>
        </authorList>
    </citation>
    <scope>NUCLEOTIDE SEQUENCE</scope>
    <source>
        <tissue evidence="2">Leaf</tissue>
    </source>
</reference>
<protein>
    <submittedName>
        <fullName evidence="2">Uncharacterized protein</fullName>
    </submittedName>
</protein>
<dbReference type="Proteomes" id="UP000634136">
    <property type="component" value="Unassembled WGS sequence"/>
</dbReference>
<keyword evidence="3" id="KW-1185">Reference proteome</keyword>
<evidence type="ECO:0000313" key="3">
    <source>
        <dbReference type="Proteomes" id="UP000634136"/>
    </source>
</evidence>
<dbReference type="AlphaFoldDB" id="A0A835CKN4"/>
<name>A0A835CKN4_9FABA</name>
<dbReference type="OrthoDB" id="1882251at2759"/>
<accession>A0A835CKN4</accession>
<evidence type="ECO:0000313" key="1">
    <source>
        <dbReference type="EMBL" id="KAF7844931.1"/>
    </source>
</evidence>
<dbReference type="EMBL" id="JAAIUW010000001">
    <property type="protein sequence ID" value="KAF7844931.1"/>
    <property type="molecule type" value="Genomic_DNA"/>
</dbReference>
<evidence type="ECO:0000313" key="2">
    <source>
        <dbReference type="EMBL" id="KAF7844936.1"/>
    </source>
</evidence>
<gene>
    <name evidence="1" type="ORF">G2W53_001836</name>
    <name evidence="2" type="ORF">G2W53_001841</name>
</gene>
<comment type="caution">
    <text evidence="2">The sequence shown here is derived from an EMBL/GenBank/DDBJ whole genome shotgun (WGS) entry which is preliminary data.</text>
</comment>
<organism evidence="2 3">
    <name type="scientific">Senna tora</name>
    <dbReference type="NCBI Taxonomy" id="362788"/>
    <lineage>
        <taxon>Eukaryota</taxon>
        <taxon>Viridiplantae</taxon>
        <taxon>Streptophyta</taxon>
        <taxon>Embryophyta</taxon>
        <taxon>Tracheophyta</taxon>
        <taxon>Spermatophyta</taxon>
        <taxon>Magnoliopsida</taxon>
        <taxon>eudicotyledons</taxon>
        <taxon>Gunneridae</taxon>
        <taxon>Pentapetalae</taxon>
        <taxon>rosids</taxon>
        <taxon>fabids</taxon>
        <taxon>Fabales</taxon>
        <taxon>Fabaceae</taxon>
        <taxon>Caesalpinioideae</taxon>
        <taxon>Cassia clade</taxon>
        <taxon>Senna</taxon>
    </lineage>
</organism>
<sequence>MAFNGYSKNSSASDLNPFAREWNPMVDRSPEEHRGLYLTFPQGEALCEYEIFHFFNM</sequence>
<dbReference type="EMBL" id="JAAIUW010000001">
    <property type="protein sequence ID" value="KAF7844936.1"/>
    <property type="molecule type" value="Genomic_DNA"/>
</dbReference>
<proteinExistence type="predicted"/>